<dbReference type="InterPro" id="IPR014777">
    <property type="entry name" value="4pyrrole_Mease_sub1"/>
</dbReference>
<reference evidence="4 5" key="1">
    <citation type="submission" date="2017-10" db="EMBL/GenBank/DDBJ databases">
        <title>Genomics of the genus Arcobacter.</title>
        <authorList>
            <person name="Perez-Cataluna A."/>
            <person name="Figueras M.J."/>
        </authorList>
    </citation>
    <scope>NUCLEOTIDE SEQUENCE [LARGE SCALE GENOMIC DNA]</scope>
    <source>
        <strain evidence="4 5">CECT 8987</strain>
    </source>
</reference>
<dbReference type="InterPro" id="IPR035996">
    <property type="entry name" value="4pyrrol_Methylase_sf"/>
</dbReference>
<evidence type="ECO:0000313" key="4">
    <source>
        <dbReference type="EMBL" id="RXJ54089.1"/>
    </source>
</evidence>
<evidence type="ECO:0000313" key="5">
    <source>
        <dbReference type="Proteomes" id="UP000290657"/>
    </source>
</evidence>
<protein>
    <submittedName>
        <fullName evidence="4">Cobalt-precorrin-2 C(20)-methyltransferase</fullName>
    </submittedName>
</protein>
<dbReference type="EMBL" id="PDKN01000011">
    <property type="protein sequence ID" value="RXJ54089.1"/>
    <property type="molecule type" value="Genomic_DNA"/>
</dbReference>
<feature type="domain" description="Tetrapyrrole methylase" evidence="3">
    <location>
        <begin position="8"/>
        <end position="161"/>
    </location>
</feature>
<keyword evidence="5" id="KW-1185">Reference proteome</keyword>
<comment type="caution">
    <text evidence="4">The sequence shown here is derived from an EMBL/GenBank/DDBJ whole genome shotgun (WGS) entry which is preliminary data.</text>
</comment>
<dbReference type="AlphaFoldDB" id="A0A4V1LNL6"/>
<comment type="pathway">
    <text evidence="1">Cofactor biosynthesis; adenosylcobalamin biosynthesis.</text>
</comment>
<dbReference type="GO" id="GO:0008168">
    <property type="term" value="F:methyltransferase activity"/>
    <property type="evidence" value="ECO:0007669"/>
    <property type="project" value="UniProtKB-KW"/>
</dbReference>
<dbReference type="InterPro" id="IPR000878">
    <property type="entry name" value="4pyrrol_Mease"/>
</dbReference>
<dbReference type="PANTHER" id="PTHR43467:SF2">
    <property type="entry name" value="COBALT-PRECORRIN-2 C(20)-METHYLTRANSFERASE"/>
    <property type="match status" value="1"/>
</dbReference>
<dbReference type="Pfam" id="PF00590">
    <property type="entry name" value="TP_methylase"/>
    <property type="match status" value="1"/>
</dbReference>
<keyword evidence="4" id="KW-0489">Methyltransferase</keyword>
<accession>A0A4V1LNL6</accession>
<dbReference type="PANTHER" id="PTHR43467">
    <property type="entry name" value="COBALT-PRECORRIN-2 C(20)-METHYLTRANSFERASE"/>
    <property type="match status" value="1"/>
</dbReference>
<keyword evidence="2" id="KW-0169">Cobalamin biosynthesis</keyword>
<dbReference type="SUPFAM" id="SSF53790">
    <property type="entry name" value="Tetrapyrrole methylase"/>
    <property type="match status" value="1"/>
</dbReference>
<dbReference type="Gene3D" id="3.40.1010.10">
    <property type="entry name" value="Cobalt-precorrin-4 Transmethylase, Domain 1"/>
    <property type="match status" value="1"/>
</dbReference>
<sequence length="232" mass="26265">MDMSKIRLSMVSLGPSDWELVTIKALNRLKSVQAIAIPTKNKEGSFERSITFKIVDRLMQEYHFAKPLISVYTPMKFKHSDWLNQAQTLQEAVKEYGTIAFVTLGDAGVYSTVYYLLDIIKEQNPQLYERSEVIAGITSFSYASSKVKKPLCLGKSRLELIPLIGEEVPSTKIYMRPSVGMQTSSIKDEGEIYTFENLCFEGEHIQKSKISVVRKYMTLLIDFVKPAKGDVA</sequence>
<evidence type="ECO:0000256" key="1">
    <source>
        <dbReference type="ARBA" id="ARBA00004953"/>
    </source>
</evidence>
<evidence type="ECO:0000259" key="3">
    <source>
        <dbReference type="Pfam" id="PF00590"/>
    </source>
</evidence>
<dbReference type="GO" id="GO:0009236">
    <property type="term" value="P:cobalamin biosynthetic process"/>
    <property type="evidence" value="ECO:0007669"/>
    <property type="project" value="UniProtKB-KW"/>
</dbReference>
<proteinExistence type="predicted"/>
<dbReference type="Proteomes" id="UP000290657">
    <property type="component" value="Unassembled WGS sequence"/>
</dbReference>
<organism evidence="4 5">
    <name type="scientific">Candidatus Marinarcus aquaticus</name>
    <dbReference type="NCBI Taxonomy" id="2044504"/>
    <lineage>
        <taxon>Bacteria</taxon>
        <taxon>Pseudomonadati</taxon>
        <taxon>Campylobacterota</taxon>
        <taxon>Epsilonproteobacteria</taxon>
        <taxon>Campylobacterales</taxon>
        <taxon>Arcobacteraceae</taxon>
        <taxon>Candidatus Marinarcus</taxon>
    </lineage>
</organism>
<keyword evidence="4" id="KW-0808">Transferase</keyword>
<gene>
    <name evidence="4" type="ORF">CRV04_11955</name>
</gene>
<dbReference type="OrthoDB" id="9804789at2"/>
<evidence type="ECO:0000256" key="2">
    <source>
        <dbReference type="ARBA" id="ARBA00022573"/>
    </source>
</evidence>
<dbReference type="GO" id="GO:0032259">
    <property type="term" value="P:methylation"/>
    <property type="evidence" value="ECO:0007669"/>
    <property type="project" value="UniProtKB-KW"/>
</dbReference>
<name>A0A4V1LNL6_9BACT</name>